<feature type="domain" description="J" evidence="1">
    <location>
        <begin position="54"/>
        <end position="120"/>
    </location>
</feature>
<proteinExistence type="predicted"/>
<dbReference type="Proteomes" id="UP000886520">
    <property type="component" value="Chromosome 18"/>
</dbReference>
<dbReference type="InterPro" id="IPR036869">
    <property type="entry name" value="J_dom_sf"/>
</dbReference>
<evidence type="ECO:0000259" key="1">
    <source>
        <dbReference type="PROSITE" id="PS50076"/>
    </source>
</evidence>
<dbReference type="CDD" id="cd06257">
    <property type="entry name" value="DnaJ"/>
    <property type="match status" value="1"/>
</dbReference>
<dbReference type="PRINTS" id="PR00625">
    <property type="entry name" value="JDOMAIN"/>
</dbReference>
<comment type="caution">
    <text evidence="2">The sequence shown here is derived from an EMBL/GenBank/DDBJ whole genome shotgun (WGS) entry which is preliminary data.</text>
</comment>
<dbReference type="OrthoDB" id="552049at2759"/>
<accession>A0A9D4UDH0</accession>
<reference evidence="2" key="1">
    <citation type="submission" date="2021-01" db="EMBL/GenBank/DDBJ databases">
        <title>Adiantum capillus-veneris genome.</title>
        <authorList>
            <person name="Fang Y."/>
            <person name="Liao Q."/>
        </authorList>
    </citation>
    <scope>NUCLEOTIDE SEQUENCE</scope>
    <source>
        <strain evidence="2">H3</strain>
        <tissue evidence="2">Leaf</tissue>
    </source>
</reference>
<dbReference type="InterPro" id="IPR001623">
    <property type="entry name" value="DnaJ_domain"/>
</dbReference>
<dbReference type="InterPro" id="IPR050817">
    <property type="entry name" value="DjlA_DnaK_co-chaperone"/>
</dbReference>
<sequence length="162" mass="17932">MATPLTIRSFRGGQQSNRGGEFGRWAAASNRSSSATCTYAYLGSSPSSSPPSRGPYLTLGLTSDASMHDIKKAYRRLALKYHPDVCKGDSCSNKFMQINDAYETVMGFLEGNNNAVQQYSADSMAPEPMMGVYDESWDEWEEWMGWEGAGTRDYSTHVNHSL</sequence>
<evidence type="ECO:0000313" key="3">
    <source>
        <dbReference type="Proteomes" id="UP000886520"/>
    </source>
</evidence>
<dbReference type="EMBL" id="JABFUD020000018">
    <property type="protein sequence ID" value="KAI5065946.1"/>
    <property type="molecule type" value="Genomic_DNA"/>
</dbReference>
<organism evidence="2 3">
    <name type="scientific">Adiantum capillus-veneris</name>
    <name type="common">Maidenhair fern</name>
    <dbReference type="NCBI Taxonomy" id="13818"/>
    <lineage>
        <taxon>Eukaryota</taxon>
        <taxon>Viridiplantae</taxon>
        <taxon>Streptophyta</taxon>
        <taxon>Embryophyta</taxon>
        <taxon>Tracheophyta</taxon>
        <taxon>Polypodiopsida</taxon>
        <taxon>Polypodiidae</taxon>
        <taxon>Polypodiales</taxon>
        <taxon>Pteridineae</taxon>
        <taxon>Pteridaceae</taxon>
        <taxon>Vittarioideae</taxon>
        <taxon>Adiantum</taxon>
    </lineage>
</organism>
<dbReference type="Gene3D" id="1.10.287.110">
    <property type="entry name" value="DnaJ domain"/>
    <property type="match status" value="1"/>
</dbReference>
<dbReference type="SMART" id="SM00271">
    <property type="entry name" value="DnaJ"/>
    <property type="match status" value="1"/>
</dbReference>
<dbReference type="PROSITE" id="PS50076">
    <property type="entry name" value="DNAJ_2"/>
    <property type="match status" value="1"/>
</dbReference>
<name>A0A9D4UDH0_ADICA</name>
<keyword evidence="3" id="KW-1185">Reference proteome</keyword>
<dbReference type="PANTHER" id="PTHR24074">
    <property type="entry name" value="CO-CHAPERONE PROTEIN DJLA"/>
    <property type="match status" value="1"/>
</dbReference>
<dbReference type="AlphaFoldDB" id="A0A9D4UDH0"/>
<dbReference type="SUPFAM" id="SSF46565">
    <property type="entry name" value="Chaperone J-domain"/>
    <property type="match status" value="1"/>
</dbReference>
<gene>
    <name evidence="2" type="ORF">GOP47_0018570</name>
</gene>
<dbReference type="Pfam" id="PF00226">
    <property type="entry name" value="DnaJ"/>
    <property type="match status" value="1"/>
</dbReference>
<evidence type="ECO:0000313" key="2">
    <source>
        <dbReference type="EMBL" id="KAI5065946.1"/>
    </source>
</evidence>
<protein>
    <recommendedName>
        <fullName evidence="1">J domain-containing protein</fullName>
    </recommendedName>
</protein>